<dbReference type="EMBL" id="PXOT01000019">
    <property type="protein sequence ID" value="PSG92322.1"/>
    <property type="molecule type" value="Genomic_DNA"/>
</dbReference>
<dbReference type="InterPro" id="IPR026341">
    <property type="entry name" value="T9SS_type_B"/>
</dbReference>
<dbReference type="Pfam" id="PF13585">
    <property type="entry name" value="CHU_C"/>
    <property type="match status" value="1"/>
</dbReference>
<dbReference type="Gene3D" id="2.60.40.10">
    <property type="entry name" value="Immunoglobulins"/>
    <property type="match status" value="1"/>
</dbReference>
<feature type="compositionally biased region" description="Polar residues" evidence="1">
    <location>
        <begin position="1"/>
        <end position="11"/>
    </location>
</feature>
<dbReference type="InterPro" id="IPR003961">
    <property type="entry name" value="FN3_dom"/>
</dbReference>
<feature type="domain" description="MAM" evidence="2">
    <location>
        <begin position="1"/>
        <end position="172"/>
    </location>
</feature>
<organism evidence="4 5">
    <name type="scientific">Mesoflavibacter zeaxanthinifaciens subsp. sabulilitoris</name>
    <dbReference type="NCBI Taxonomy" id="1520893"/>
    <lineage>
        <taxon>Bacteria</taxon>
        <taxon>Pseudomonadati</taxon>
        <taxon>Bacteroidota</taxon>
        <taxon>Flavobacteriia</taxon>
        <taxon>Flavobacteriales</taxon>
        <taxon>Flavobacteriaceae</taxon>
        <taxon>Mesoflavibacter</taxon>
    </lineage>
</organism>
<feature type="region of interest" description="Disordered" evidence="1">
    <location>
        <begin position="1"/>
        <end position="27"/>
    </location>
</feature>
<dbReference type="RefSeq" id="WP_106677522.1">
    <property type="nucleotide sequence ID" value="NZ_PXOT01000019.1"/>
</dbReference>
<dbReference type="OrthoDB" id="1488818at2"/>
<dbReference type="InterPro" id="IPR049804">
    <property type="entry name" value="Choice_anch_L"/>
</dbReference>
<dbReference type="InterPro" id="IPR036116">
    <property type="entry name" value="FN3_sf"/>
</dbReference>
<protein>
    <recommendedName>
        <fullName evidence="6">Fibronectin type-III domain-containing protein</fullName>
    </recommendedName>
</protein>
<dbReference type="InterPro" id="IPR013320">
    <property type="entry name" value="ConA-like_dom_sf"/>
</dbReference>
<evidence type="ECO:0000256" key="1">
    <source>
        <dbReference type="SAM" id="MobiDB-lite"/>
    </source>
</evidence>
<proteinExistence type="predicted"/>
<evidence type="ECO:0000259" key="2">
    <source>
        <dbReference type="PROSITE" id="PS50060"/>
    </source>
</evidence>
<dbReference type="NCBIfam" id="NF038128">
    <property type="entry name" value="choice_anch_J"/>
    <property type="match status" value="1"/>
</dbReference>
<gene>
    <name evidence="4" type="ORF">C7H61_04645</name>
</gene>
<dbReference type="GO" id="GO:0016020">
    <property type="term" value="C:membrane"/>
    <property type="evidence" value="ECO:0007669"/>
    <property type="project" value="InterPro"/>
</dbReference>
<feature type="domain" description="Fibronectin type-III" evidence="3">
    <location>
        <begin position="176"/>
        <end position="263"/>
    </location>
</feature>
<dbReference type="GO" id="GO:0005975">
    <property type="term" value="P:carbohydrate metabolic process"/>
    <property type="evidence" value="ECO:0007669"/>
    <property type="project" value="UniProtKB-ARBA"/>
</dbReference>
<evidence type="ECO:0008006" key="6">
    <source>
        <dbReference type="Google" id="ProtNLM"/>
    </source>
</evidence>
<dbReference type="Proteomes" id="UP000238430">
    <property type="component" value="Unassembled WGS sequence"/>
</dbReference>
<dbReference type="PROSITE" id="PS50060">
    <property type="entry name" value="MAM_2"/>
    <property type="match status" value="1"/>
</dbReference>
<feature type="non-terminal residue" evidence="4">
    <location>
        <position position="1"/>
    </location>
</feature>
<dbReference type="Gene3D" id="2.60.120.200">
    <property type="match status" value="1"/>
</dbReference>
<evidence type="ECO:0000259" key="3">
    <source>
        <dbReference type="PROSITE" id="PS50853"/>
    </source>
</evidence>
<dbReference type="NCBIfam" id="NF038133">
    <property type="entry name" value="choice_anch_L"/>
    <property type="match status" value="1"/>
</dbReference>
<dbReference type="InterPro" id="IPR013783">
    <property type="entry name" value="Ig-like_fold"/>
</dbReference>
<dbReference type="Pfam" id="PF00041">
    <property type="entry name" value="fn3"/>
    <property type="match status" value="1"/>
</dbReference>
<comment type="caution">
    <text evidence="4">The sequence shown here is derived from an EMBL/GenBank/DDBJ whole genome shotgun (WGS) entry which is preliminary data.</text>
</comment>
<evidence type="ECO:0000313" key="4">
    <source>
        <dbReference type="EMBL" id="PSG92322.1"/>
    </source>
</evidence>
<dbReference type="CDD" id="cd00063">
    <property type="entry name" value="FN3"/>
    <property type="match status" value="1"/>
</dbReference>
<keyword evidence="5" id="KW-1185">Reference proteome</keyword>
<dbReference type="NCBIfam" id="TIGR04131">
    <property type="entry name" value="Bac_Flav_CTERM"/>
    <property type="match status" value="1"/>
</dbReference>
<dbReference type="SUPFAM" id="SSF49265">
    <property type="entry name" value="Fibronectin type III"/>
    <property type="match status" value="1"/>
</dbReference>
<dbReference type="SMART" id="SM00060">
    <property type="entry name" value="FN3"/>
    <property type="match status" value="1"/>
</dbReference>
<dbReference type="InterPro" id="IPR000998">
    <property type="entry name" value="MAM_dom"/>
</dbReference>
<dbReference type="PROSITE" id="PS50853">
    <property type="entry name" value="FN3"/>
    <property type="match status" value="1"/>
</dbReference>
<evidence type="ECO:0000313" key="5">
    <source>
        <dbReference type="Proteomes" id="UP000238430"/>
    </source>
</evidence>
<dbReference type="GO" id="GO:0004553">
    <property type="term" value="F:hydrolase activity, hydrolyzing O-glycosyl compounds"/>
    <property type="evidence" value="ECO:0007669"/>
    <property type="project" value="UniProtKB-ARBA"/>
</dbReference>
<name>A0A2T1NHF6_9FLAO</name>
<reference evidence="4 5" key="1">
    <citation type="submission" date="2018-03" db="EMBL/GenBank/DDBJ databases">
        <title>Mesoflavibacter sp. HG37 and Mesoflavibacter sp. HG96 sp.nov., two marine bacteria isolated from seawater of Western Pacific Ocean.</title>
        <authorList>
            <person name="Cheng H."/>
            <person name="Wu Y.-H."/>
            <person name="Guo L.-L."/>
            <person name="Xu X.-W."/>
        </authorList>
    </citation>
    <scope>NUCLEOTIDE SEQUENCE [LARGE SCALE GENOMIC DNA]</scope>
    <source>
        <strain evidence="4 5">KCTC 42117</strain>
    </source>
</reference>
<accession>A0A2T1NHF6</accession>
<sequence>FTETFGATSGTAPAGWTGTGFDGSNGNWRITTENGNSFGTGPNVTWDGNAGAHLEYEASGSASDIASAISPAIDLTPAVDGAELSFYMHAFGDDIGTLNVGVSTSPTGPFTTEYTWIGDYQTDATEAWVPIGINLDAYLGQVIYVEFSYGGAGTGFEGDIAIDQIQVETCGTFCIAPTNLIASNITATSADISWTPSGPETQWNYVVQPAGTGTPTSGTTVGTTTVSESALTPQTDYEVYVQAICGADTSVWAGPIFFTTPVQTNFVLDCVNGGPQTLTYCYESNDTNVFTFTSADGTTPLNITFNAGQVEQNWDELVVLDSDGTTDLNAATPYGNGGDLSGIQYQSTGSSISFQVQSDGIFDCGSQGYISIDVTVSCATCIYQTVDFTTITDCSNGNNQFFVDVNVTDAGDSNSLTITDNQGSTPIVVSGTGTTQVGPYPLDTDVIVTVANTDDNNCVVTSSTLNVPVCPPANDECSNAIVVTPNPDENCTNITSASLYGATTSSQVNTCPGTANDDVWFQFTATATDHGIDITNIVGDTTNLNHGLFEGTDCNNLTNLYCETGNSSIANGLTVGTTYYIRIYTDSDVAFQDVSFDLCVFTIPPPITTNDTQYTVPELVTDVLVNSPCAIVNNVTWSSGADFGTDNGIGYFDGNGSSFPFQSGIVLSTGNVNDVPGPETGTQSGGGFGWPGDADLEAVINEGTTNNASVLEFDFTPLIDQMSFNFIFASEEYGSFQCSFSDAFVFLLTDLTTGVTTNLAVVPGTTTPVSVLTIRDNAYNGGCASSNPALFDFYSDVFDYPGVGSNPIASPIDFRGRTVPLTASSTVIPNNPYHIKLVIADDGDTAYDSAVFLEASSFDIGTIDLGNDILISNGTASCEGDNVVLDLGIAPPTNATITWYTVDNGITEPIPGENGTSLTVTEGGVYQVDITFAGVSAACFYSDDIVVEFFPNPEVEVGDIPIITACDTDNTGITTFDLTENESIILGTQTDITVDYYESEQDAIDQTNIITNPTSYTSGPAVIFVRLTNDITGCYKVETFNIDLAPKPVLGTPEDILGCDNNDDGIADYDLTVNETLLANGQEGLTFSYYLDQTDADTSTNAITNITNYASSATTIYVRVENADGCFETTTFDLFFGIQPETSFDTDVVYEVCPNATTPITVTAIPDNYTSNEVSIVWYDQNDNIISGENSLDLDTVLTEGTYTIEVTFNDTGCSNTATVDVFELESCVIPQGISPNNDGFNDNFDLSSFDVQRLEIYNRYGTLVYSKDSYSNEWHGQSNDGEELPVGTYYFVMKYQGSKQKAAWVYINR</sequence>
<dbReference type="SUPFAM" id="SSF49899">
    <property type="entry name" value="Concanavalin A-like lectins/glucanases"/>
    <property type="match status" value="1"/>
</dbReference>